<dbReference type="InterPro" id="IPR036186">
    <property type="entry name" value="Serpin_sf"/>
</dbReference>
<dbReference type="PANTHER" id="PTHR11461:SF211">
    <property type="entry name" value="GH10112P-RELATED"/>
    <property type="match status" value="1"/>
</dbReference>
<dbReference type="GO" id="GO:0004867">
    <property type="term" value="F:serine-type endopeptidase inhibitor activity"/>
    <property type="evidence" value="ECO:0007669"/>
    <property type="project" value="InterPro"/>
</dbReference>
<evidence type="ECO:0000256" key="1">
    <source>
        <dbReference type="ARBA" id="ARBA00009500"/>
    </source>
</evidence>
<dbReference type="AlphaFoldDB" id="A0A183SY66"/>
<dbReference type="GO" id="GO:0005615">
    <property type="term" value="C:extracellular space"/>
    <property type="evidence" value="ECO:0007669"/>
    <property type="project" value="InterPro"/>
</dbReference>
<evidence type="ECO:0000313" key="3">
    <source>
        <dbReference type="EMBL" id="VDL95549.1"/>
    </source>
</evidence>
<evidence type="ECO:0000313" key="5">
    <source>
        <dbReference type="WBParaSite" id="SSLN_0000951301-mRNA-1"/>
    </source>
</evidence>
<evidence type="ECO:0000313" key="4">
    <source>
        <dbReference type="Proteomes" id="UP000275846"/>
    </source>
</evidence>
<keyword evidence="4" id="KW-1185">Reference proteome</keyword>
<feature type="domain" description="Serpin" evidence="2">
    <location>
        <begin position="4"/>
        <end position="42"/>
    </location>
</feature>
<reference evidence="5" key="1">
    <citation type="submission" date="2016-06" db="UniProtKB">
        <authorList>
            <consortium name="WormBaseParasite"/>
        </authorList>
    </citation>
    <scope>IDENTIFICATION</scope>
</reference>
<dbReference type="OrthoDB" id="671595at2759"/>
<dbReference type="SUPFAM" id="SSF56574">
    <property type="entry name" value="Serpins"/>
    <property type="match status" value="1"/>
</dbReference>
<dbReference type="EMBL" id="UYSU01035073">
    <property type="protein sequence ID" value="VDL95549.1"/>
    <property type="molecule type" value="Genomic_DNA"/>
</dbReference>
<dbReference type="InterPro" id="IPR023796">
    <property type="entry name" value="Serpin_dom"/>
</dbReference>
<dbReference type="WBParaSite" id="SSLN_0000951301-mRNA-1">
    <property type="protein sequence ID" value="SSLN_0000951301-mRNA-1"/>
    <property type="gene ID" value="SSLN_0000951301"/>
</dbReference>
<protein>
    <submittedName>
        <fullName evidence="5">SERPIN domain-containing protein</fullName>
    </submittedName>
</protein>
<reference evidence="3 4" key="2">
    <citation type="submission" date="2018-11" db="EMBL/GenBank/DDBJ databases">
        <authorList>
            <consortium name="Pathogen Informatics"/>
        </authorList>
    </citation>
    <scope>NUCLEOTIDE SEQUENCE [LARGE SCALE GENOMIC DNA]</scope>
    <source>
        <strain evidence="3 4">NST_G2</strain>
    </source>
</reference>
<organism evidence="5">
    <name type="scientific">Schistocephalus solidus</name>
    <name type="common">Tapeworm</name>
    <dbReference type="NCBI Taxonomy" id="70667"/>
    <lineage>
        <taxon>Eukaryota</taxon>
        <taxon>Metazoa</taxon>
        <taxon>Spiralia</taxon>
        <taxon>Lophotrochozoa</taxon>
        <taxon>Platyhelminthes</taxon>
        <taxon>Cestoda</taxon>
        <taxon>Eucestoda</taxon>
        <taxon>Diphyllobothriidea</taxon>
        <taxon>Diphyllobothriidae</taxon>
        <taxon>Schistocephalus</taxon>
    </lineage>
</organism>
<dbReference type="Pfam" id="PF00079">
    <property type="entry name" value="Serpin"/>
    <property type="match status" value="2"/>
</dbReference>
<dbReference type="InterPro" id="IPR000215">
    <property type="entry name" value="Serpin_fam"/>
</dbReference>
<proteinExistence type="inferred from homology"/>
<accession>A0A183SY66</accession>
<gene>
    <name evidence="3" type="ORF">SSLN_LOCUS9164</name>
</gene>
<evidence type="ECO:0000259" key="2">
    <source>
        <dbReference type="Pfam" id="PF00079"/>
    </source>
</evidence>
<dbReference type="Gene3D" id="3.30.497.10">
    <property type="entry name" value="Antithrombin, subunit I, domain 2"/>
    <property type="match status" value="2"/>
</dbReference>
<dbReference type="PANTHER" id="PTHR11461">
    <property type="entry name" value="SERINE PROTEASE INHIBITOR, SERPIN"/>
    <property type="match status" value="1"/>
</dbReference>
<comment type="similarity">
    <text evidence="1">Belongs to the serpin family.</text>
</comment>
<feature type="domain" description="Serpin" evidence="2">
    <location>
        <begin position="43"/>
        <end position="104"/>
    </location>
</feature>
<sequence>MSRAHKNQWIKNNTTQKMVELFSANNIDKQTKMVIANAIYFKEVKLYLPWFKLGEGDPSMNLVDNVRKLGVSKISNLTIADFSGLTEFEGLYVSSILHCTVLEVIN</sequence>
<name>A0A183SY66_SCHSO</name>
<dbReference type="Proteomes" id="UP000275846">
    <property type="component" value="Unassembled WGS sequence"/>
</dbReference>
<dbReference type="InterPro" id="IPR042178">
    <property type="entry name" value="Serpin_sf_1"/>
</dbReference>